<keyword evidence="3" id="KW-1185">Reference proteome</keyword>
<gene>
    <name evidence="2" type="ORF">ACRB68_80150</name>
</gene>
<dbReference type="RefSeq" id="WP_153542282.1">
    <property type="nucleotide sequence ID" value="NZ_WEGH01000009.1"/>
</dbReference>
<reference evidence="2 3" key="1">
    <citation type="submission" date="2019-10" db="EMBL/GenBank/DDBJ databases">
        <title>Actinomadura rubteroloni sp. nov. and Actinomadura macrotermitis sp. nov., isolated from the gut of fungus growing-termite Macrotermes natalensis.</title>
        <authorList>
            <person name="Benndorf R."/>
            <person name="Martin K."/>
            <person name="Kuefner M."/>
            <person name="De Beer W."/>
            <person name="Kaster A.-K."/>
            <person name="Vollmers J."/>
            <person name="Poulsen M."/>
            <person name="Beemelmanns C."/>
        </authorList>
    </citation>
    <scope>NUCLEOTIDE SEQUENCE [LARGE SCALE GENOMIC DNA]</scope>
    <source>
        <strain evidence="2 3">RB68</strain>
    </source>
</reference>
<dbReference type="CDD" id="cd00093">
    <property type="entry name" value="HTH_XRE"/>
    <property type="match status" value="1"/>
</dbReference>
<sequence length="188" mass="19568">MEIRGNKSAGAALWQALTGKAWSTTAKASTQKKTQELIDRYGSAKEVAKRLGVSKRTVERYRSGAIKNPSKKNADKFDAAHRGAKVTPGRAAKFKAGGTGGGAAGGGGGGGTAAGTGGLYIYGVISVSEDVRERGINPGKDIPDGQLENVIRIMVEQGPEAAIHALNKLIKAHYVAGMSVLEIHEIDV</sequence>
<dbReference type="Proteomes" id="UP000487268">
    <property type="component" value="Unassembled WGS sequence"/>
</dbReference>
<accession>A0A7K0C8V1</accession>
<protein>
    <recommendedName>
        <fullName evidence="1">HTH cro/C1-type domain-containing protein</fullName>
    </recommendedName>
</protein>
<evidence type="ECO:0000313" key="3">
    <source>
        <dbReference type="Proteomes" id="UP000487268"/>
    </source>
</evidence>
<dbReference type="InterPro" id="IPR001387">
    <property type="entry name" value="Cro/C1-type_HTH"/>
</dbReference>
<proteinExistence type="predicted"/>
<evidence type="ECO:0000259" key="1">
    <source>
        <dbReference type="Pfam" id="PF01381"/>
    </source>
</evidence>
<organism evidence="2 3">
    <name type="scientific">Actinomadura macrotermitis</name>
    <dbReference type="NCBI Taxonomy" id="2585200"/>
    <lineage>
        <taxon>Bacteria</taxon>
        <taxon>Bacillati</taxon>
        <taxon>Actinomycetota</taxon>
        <taxon>Actinomycetes</taxon>
        <taxon>Streptosporangiales</taxon>
        <taxon>Thermomonosporaceae</taxon>
        <taxon>Actinomadura</taxon>
    </lineage>
</organism>
<dbReference type="Pfam" id="PF01381">
    <property type="entry name" value="HTH_3"/>
    <property type="match status" value="1"/>
</dbReference>
<feature type="domain" description="HTH cro/C1-type" evidence="1">
    <location>
        <begin position="43"/>
        <end position="76"/>
    </location>
</feature>
<comment type="caution">
    <text evidence="2">The sequence shown here is derived from an EMBL/GenBank/DDBJ whole genome shotgun (WGS) entry which is preliminary data.</text>
</comment>
<evidence type="ECO:0000313" key="2">
    <source>
        <dbReference type="EMBL" id="MQY09885.1"/>
    </source>
</evidence>
<dbReference type="EMBL" id="WEGH01000009">
    <property type="protein sequence ID" value="MQY09885.1"/>
    <property type="molecule type" value="Genomic_DNA"/>
</dbReference>
<dbReference type="OrthoDB" id="4283689at2"/>
<dbReference type="AlphaFoldDB" id="A0A7K0C8V1"/>
<dbReference type="Gene3D" id="1.10.10.60">
    <property type="entry name" value="Homeodomain-like"/>
    <property type="match status" value="1"/>
</dbReference>
<name>A0A7K0C8V1_9ACTN</name>